<evidence type="ECO:0008006" key="5">
    <source>
        <dbReference type="Google" id="ProtNLM"/>
    </source>
</evidence>
<organism evidence="3 4">
    <name type="scientific">Triparma retinervis</name>
    <dbReference type="NCBI Taxonomy" id="2557542"/>
    <lineage>
        <taxon>Eukaryota</taxon>
        <taxon>Sar</taxon>
        <taxon>Stramenopiles</taxon>
        <taxon>Ochrophyta</taxon>
        <taxon>Bolidophyceae</taxon>
        <taxon>Parmales</taxon>
        <taxon>Triparmaceae</taxon>
        <taxon>Triparma</taxon>
    </lineage>
</organism>
<dbReference type="Pfam" id="PF06025">
    <property type="entry name" value="DUF913"/>
    <property type="match status" value="1"/>
</dbReference>
<dbReference type="OrthoDB" id="207356at2759"/>
<evidence type="ECO:0000259" key="2">
    <source>
        <dbReference type="Pfam" id="PF06025"/>
    </source>
</evidence>
<dbReference type="EMBL" id="BRXZ01000380">
    <property type="protein sequence ID" value="GMI10544.1"/>
    <property type="molecule type" value="Genomic_DNA"/>
</dbReference>
<dbReference type="InterPro" id="IPR010314">
    <property type="entry name" value="E3_Ub_ligase_DUF913"/>
</dbReference>
<comment type="caution">
    <text evidence="3">The sequence shown here is derived from an EMBL/GenBank/DDBJ whole genome shotgun (WGS) entry which is preliminary data.</text>
</comment>
<reference evidence="3" key="1">
    <citation type="submission" date="2022-07" db="EMBL/GenBank/DDBJ databases">
        <title>Genome analysis of Parmales, a sister group of diatoms, reveals the evolutionary specialization of diatoms from phago-mixotrophs to photoautotrophs.</title>
        <authorList>
            <person name="Ban H."/>
            <person name="Sato S."/>
            <person name="Yoshikawa S."/>
            <person name="Kazumasa Y."/>
            <person name="Nakamura Y."/>
            <person name="Ichinomiya M."/>
            <person name="Saitoh K."/>
            <person name="Sato N."/>
            <person name="Blanc-Mathieu R."/>
            <person name="Endo H."/>
            <person name="Kuwata A."/>
            <person name="Ogata H."/>
        </authorList>
    </citation>
    <scope>NUCLEOTIDE SEQUENCE</scope>
</reference>
<feature type="domain" description="DUF908" evidence="1">
    <location>
        <begin position="114"/>
        <end position="247"/>
    </location>
</feature>
<dbReference type="Proteomes" id="UP001165082">
    <property type="component" value="Unassembled WGS sequence"/>
</dbReference>
<sequence>MPPVKASNLPFTLNIIDNGNNILDFATELANATTPLAVANVCDRHTHGWPFESLADLSDWSAALDSMDAALDSLISSNPSLLLIPKTSTAASTAPTPLAPPPPSNLGPEETVSALTSILRFTAVLLRHAVNKHIYNSIQHLILLLACSSDSVASLALEALAMLASPPLLHRQQFPENQQHNTDLHFSATAGEKLMALARGWGSHTSHLGLNATVNTPSSLQHTLPKDGGNLQFNFYLTSTASASQYKKDSLVKIRLAKSFASQEQRQAAVRTRLHSLLSALYVHPSMDVLAGYFQAQPDLCREIVDLIRPPPPTSSPPTTTDTPHGIRLLAIDVLVALVSPRSDGPQGIPSLARHVNVMGELGVGKGQYMGLLPSLLRDCVSTLSAPPSPPPSSLPLKDEDLSLGLAFVSATASPSNPTPTPTIPPPPLVPTTPIDQLEFIDAVFTLISEVVAIPQTAAAMTDCGLVPALLTILESSPVLLSSPAPGGGSNPMQSIINILTVLYHSHASNQNSNMTVDGTATPLVKVIEDILKHAVEYGGVLTSLTCSLLSDIVNSDPRSLQHIHSSGLADCFFDVLRE</sequence>
<dbReference type="Pfam" id="PF06012">
    <property type="entry name" value="DUF908"/>
    <property type="match status" value="2"/>
</dbReference>
<dbReference type="Gene3D" id="1.25.10.10">
    <property type="entry name" value="Leucine-rich Repeat Variant"/>
    <property type="match status" value="1"/>
</dbReference>
<name>A0A9W7FEC7_9STRA</name>
<evidence type="ECO:0000259" key="1">
    <source>
        <dbReference type="Pfam" id="PF06012"/>
    </source>
</evidence>
<keyword evidence="4" id="KW-1185">Reference proteome</keyword>
<evidence type="ECO:0000313" key="4">
    <source>
        <dbReference type="Proteomes" id="UP001165082"/>
    </source>
</evidence>
<feature type="domain" description="DUF913" evidence="2">
    <location>
        <begin position="501"/>
        <end position="576"/>
    </location>
</feature>
<accession>A0A9W7FEC7</accession>
<protein>
    <recommendedName>
        <fullName evidence="5">HECT-type E3 ubiquitin transferase</fullName>
    </recommendedName>
</protein>
<feature type="domain" description="DUF908" evidence="1">
    <location>
        <begin position="250"/>
        <end position="357"/>
    </location>
</feature>
<evidence type="ECO:0000313" key="3">
    <source>
        <dbReference type="EMBL" id="GMI10544.1"/>
    </source>
</evidence>
<feature type="non-terminal residue" evidence="3">
    <location>
        <position position="1"/>
    </location>
</feature>
<gene>
    <name evidence="3" type="ORF">TrRE_jg12008</name>
</gene>
<dbReference type="AlphaFoldDB" id="A0A9W7FEC7"/>
<proteinExistence type="predicted"/>
<dbReference type="InterPro" id="IPR010309">
    <property type="entry name" value="E3_Ub_ligase_DUF908"/>
</dbReference>
<dbReference type="InterPro" id="IPR011989">
    <property type="entry name" value="ARM-like"/>
</dbReference>